<dbReference type="PROSITE" id="PS50835">
    <property type="entry name" value="IG_LIKE"/>
    <property type="match status" value="3"/>
</dbReference>
<feature type="domain" description="Ig-like" evidence="7">
    <location>
        <begin position="4"/>
        <end position="61"/>
    </location>
</feature>
<proteinExistence type="predicted"/>
<evidence type="ECO:0000256" key="4">
    <source>
        <dbReference type="ARBA" id="ARBA00023180"/>
    </source>
</evidence>
<evidence type="ECO:0000313" key="8">
    <source>
        <dbReference type="Ensembl" id="ENSSPUP00000022066.1"/>
    </source>
</evidence>
<dbReference type="SUPFAM" id="SSF48726">
    <property type="entry name" value="Immunoglobulin"/>
    <property type="match status" value="2"/>
</dbReference>
<keyword evidence="4" id="KW-0325">Glycoprotein</keyword>
<evidence type="ECO:0000313" key="9">
    <source>
        <dbReference type="Proteomes" id="UP000694392"/>
    </source>
</evidence>
<dbReference type="Pfam" id="PF07679">
    <property type="entry name" value="I-set"/>
    <property type="match status" value="1"/>
</dbReference>
<comment type="subcellular location">
    <subcellularLocation>
        <location evidence="1">Membrane</location>
        <topology evidence="1">Single-pass type I membrane protein</topology>
    </subcellularLocation>
</comment>
<dbReference type="Pfam" id="PF13927">
    <property type="entry name" value="Ig_3"/>
    <property type="match status" value="1"/>
</dbReference>
<dbReference type="PANTHER" id="PTHR11973:SF17">
    <property type="entry name" value="BASAL CELL ADHESION MOLECULE"/>
    <property type="match status" value="1"/>
</dbReference>
<dbReference type="Ensembl" id="ENSSPUT00000023513.1">
    <property type="protein sequence ID" value="ENSSPUP00000022066.1"/>
    <property type="gene ID" value="ENSSPUG00000016936.1"/>
</dbReference>
<dbReference type="OMA" id="MQCHADA"/>
<feature type="compositionally biased region" description="Gly residues" evidence="5">
    <location>
        <begin position="330"/>
        <end position="342"/>
    </location>
</feature>
<reference evidence="8" key="1">
    <citation type="submission" date="2025-08" db="UniProtKB">
        <authorList>
            <consortium name="Ensembl"/>
        </authorList>
    </citation>
    <scope>IDENTIFICATION</scope>
</reference>
<dbReference type="GO" id="GO:0005055">
    <property type="term" value="F:laminin receptor activity"/>
    <property type="evidence" value="ECO:0007669"/>
    <property type="project" value="TreeGrafter"/>
</dbReference>
<dbReference type="PANTHER" id="PTHR11973">
    <property type="entry name" value="CELL SURFACE GLYCOPROTEIN MUC18-RELATED"/>
    <property type="match status" value="1"/>
</dbReference>
<feature type="transmembrane region" description="Helical" evidence="6">
    <location>
        <begin position="265"/>
        <end position="286"/>
    </location>
</feature>
<accession>A0A8D0HDE3</accession>
<keyword evidence="3 6" id="KW-1133">Transmembrane helix</keyword>
<dbReference type="GO" id="GO:0005886">
    <property type="term" value="C:plasma membrane"/>
    <property type="evidence" value="ECO:0007669"/>
    <property type="project" value="TreeGrafter"/>
</dbReference>
<dbReference type="InterPro" id="IPR013098">
    <property type="entry name" value="Ig_I-set"/>
</dbReference>
<sequence>CGVWPHSLPFSPKNSQPVDLGANPEGLLILPRVSKSDSGTYQCQVLDFDSPPEVELEKEVSIYVNYLDPLVLTPSKTVTVAKGDDIELSCIGTGSQSPKLSWRKGKERVSHGGTLALQSLTYHAAGAYTCEASVPSIPGLQRDQTVRVIVQGKPELEQRHDQTYYHGLSQTVKLTCSALGHPEPQISWNISGGEPTVRSAGNRVISELTVELTPELAQAGVKCRAQNQFGSAEQTFQLQIAPTPAPSASPGPVVDGGESQEGSTAAVIAVCVCVLLLLLIVGFFYIMQRRGHLPCGGGEKRSLTPKEGNPDDTVVEMKTDKRNEQTGLLSPGGAGGGGGHEC</sequence>
<evidence type="ECO:0000256" key="6">
    <source>
        <dbReference type="SAM" id="Phobius"/>
    </source>
</evidence>
<dbReference type="GeneTree" id="ENSGT00940000161038"/>
<keyword evidence="9" id="KW-1185">Reference proteome</keyword>
<dbReference type="InterPro" id="IPR051116">
    <property type="entry name" value="Surface_Rcpt/Adhesion_Mol"/>
</dbReference>
<dbReference type="InterPro" id="IPR007110">
    <property type="entry name" value="Ig-like_dom"/>
</dbReference>
<dbReference type="SMART" id="SM00408">
    <property type="entry name" value="IGc2"/>
    <property type="match status" value="2"/>
</dbReference>
<dbReference type="Gene3D" id="2.60.40.10">
    <property type="entry name" value="Immunoglobulins"/>
    <property type="match status" value="2"/>
</dbReference>
<dbReference type="SMART" id="SM00409">
    <property type="entry name" value="IG"/>
    <property type="match status" value="3"/>
</dbReference>
<evidence type="ECO:0000259" key="7">
    <source>
        <dbReference type="PROSITE" id="PS50835"/>
    </source>
</evidence>
<organism evidence="8 9">
    <name type="scientific">Sphenodon punctatus</name>
    <name type="common">Tuatara</name>
    <name type="synonym">Hatteria punctata</name>
    <dbReference type="NCBI Taxonomy" id="8508"/>
    <lineage>
        <taxon>Eukaryota</taxon>
        <taxon>Metazoa</taxon>
        <taxon>Chordata</taxon>
        <taxon>Craniata</taxon>
        <taxon>Vertebrata</taxon>
        <taxon>Euteleostomi</taxon>
        <taxon>Lepidosauria</taxon>
        <taxon>Sphenodontia</taxon>
        <taxon>Sphenodontidae</taxon>
        <taxon>Sphenodon</taxon>
    </lineage>
</organism>
<protein>
    <recommendedName>
        <fullName evidence="7">Ig-like domain-containing protein</fullName>
    </recommendedName>
</protein>
<reference evidence="8" key="2">
    <citation type="submission" date="2025-09" db="UniProtKB">
        <authorList>
            <consortium name="Ensembl"/>
        </authorList>
    </citation>
    <scope>IDENTIFICATION</scope>
</reference>
<dbReference type="InterPro" id="IPR003599">
    <property type="entry name" value="Ig_sub"/>
</dbReference>
<feature type="domain" description="Ig-like" evidence="7">
    <location>
        <begin position="154"/>
        <end position="241"/>
    </location>
</feature>
<keyword evidence="6" id="KW-0472">Membrane</keyword>
<name>A0A8D0HDE3_SPHPU</name>
<dbReference type="InterPro" id="IPR036179">
    <property type="entry name" value="Ig-like_dom_sf"/>
</dbReference>
<keyword evidence="2 6" id="KW-0812">Transmembrane</keyword>
<evidence type="ECO:0000256" key="5">
    <source>
        <dbReference type="SAM" id="MobiDB-lite"/>
    </source>
</evidence>
<feature type="domain" description="Ig-like" evidence="7">
    <location>
        <begin position="69"/>
        <end position="147"/>
    </location>
</feature>
<evidence type="ECO:0000256" key="1">
    <source>
        <dbReference type="ARBA" id="ARBA00004479"/>
    </source>
</evidence>
<dbReference type="AlphaFoldDB" id="A0A8D0HDE3"/>
<dbReference type="InterPro" id="IPR013783">
    <property type="entry name" value="Ig-like_fold"/>
</dbReference>
<evidence type="ECO:0000256" key="2">
    <source>
        <dbReference type="ARBA" id="ARBA00022692"/>
    </source>
</evidence>
<dbReference type="InterPro" id="IPR003598">
    <property type="entry name" value="Ig_sub2"/>
</dbReference>
<feature type="region of interest" description="Disordered" evidence="5">
    <location>
        <begin position="319"/>
        <end position="342"/>
    </location>
</feature>
<dbReference type="Proteomes" id="UP000694392">
    <property type="component" value="Unplaced"/>
</dbReference>
<evidence type="ECO:0000256" key="3">
    <source>
        <dbReference type="ARBA" id="ARBA00022989"/>
    </source>
</evidence>